<evidence type="ECO:0000256" key="1">
    <source>
        <dbReference type="PROSITE-ProRule" id="PRU00023"/>
    </source>
</evidence>
<reference evidence="3" key="1">
    <citation type="submission" date="2017-05" db="UniProtKB">
        <authorList>
            <consortium name="EnsemblMetazoa"/>
        </authorList>
    </citation>
    <scope>IDENTIFICATION</scope>
</reference>
<evidence type="ECO:0000256" key="2">
    <source>
        <dbReference type="SAM" id="Phobius"/>
    </source>
</evidence>
<accession>A0A1X7T1L7</accession>
<dbReference type="SMART" id="SM00248">
    <property type="entry name" value="ANK"/>
    <property type="match status" value="1"/>
</dbReference>
<keyword evidence="1" id="KW-0040">ANK repeat</keyword>
<feature type="transmembrane region" description="Helical" evidence="2">
    <location>
        <begin position="49"/>
        <end position="67"/>
    </location>
</feature>
<feature type="repeat" description="ANK" evidence="1">
    <location>
        <begin position="564"/>
        <end position="596"/>
    </location>
</feature>
<sequence>MIDLCQWRARIGSWNSSHWPQSSDYKFTLLYQGKNQTNRSGEINRANKTPRLVLSIFCLIILLFISGDVELNPGPTLTDKPTKDELVEFLSSSKFTASTWEQFVCYFPDMTQDIIIEIKQRKTKEADAMSDIAQYCLDNTDITWRKVIDALLDANEVIVARNVLDKHSGTSSSKNVYQTVKQILQSHFSKLVAITETCLIEVANELYSKNLINREVRRLPTFDKIEVEFSAMLSLYMEDAKKTEELCSLFLDCLSTVGGPAQEEAFALARDWENEVLKNHKVVLSLTKVATEFIPKKVKLGSNDNLAIELQNLHKKYAKLIADITTHYASSEKHKAIVIARWAESYFDIYDLAQDGVTADKIFQQMRPHYNFIDITAINDLVDVYPIDDSALQTRLDEYNDNLVKFLDSTKQNDAIQTIEETIIEESTKVNPKIIVGLSGKWKDKTIGHLRILINYLFDEEAKYVTITRFLRGSVYIQFLVFSSRLVQPLVTKLSLKFHFLSFLGIFRLIIDKQTIIDKEEDVNFTFEESLLQSIKSIESNQEYHRLSLLLIKLDIHLNDQNANGKTPLILASEGGHIEIFKSLLQNDADPFVQKASGLGEGSGLGEESGLGKGYIGLNHLACFALSQHVYRSIGVRIMPQEDTSIQDMLKTAVQYKRVNGLLYKPFVDIIESKLKEKFEWLKYCFHVLNGIFKDAATNNLVNKAMVTEAKQNFQSYIEEDAICENVHQFLQLLRPHYSCLNIDLLTIARTITEPIKKQIEDYNTDLKKFKDTTSLLELAMMTKGMQRPDGVDDGCCTIVVKLRRIVWSSKTITELNRIENSYISSFLTLLEIQCNEFVFTCTYVVPRSQTAALMKKISETIYLLSKSCVSDIGFYDKARSVQIILSQDESTMPHLLI</sequence>
<name>A0A1X7T1L7_AMPQE</name>
<dbReference type="PROSITE" id="PS50297">
    <property type="entry name" value="ANK_REP_REGION"/>
    <property type="match status" value="1"/>
</dbReference>
<dbReference type="InterPro" id="IPR002110">
    <property type="entry name" value="Ankyrin_rpt"/>
</dbReference>
<evidence type="ECO:0000313" key="3">
    <source>
        <dbReference type="EnsemblMetazoa" id="Aqu2.1.08319_001"/>
    </source>
</evidence>
<keyword evidence="2" id="KW-0812">Transmembrane</keyword>
<dbReference type="EnsemblMetazoa" id="Aqu2.1.08319_001">
    <property type="protein sequence ID" value="Aqu2.1.08319_001"/>
    <property type="gene ID" value="Aqu2.1.08319"/>
</dbReference>
<dbReference type="AlphaFoldDB" id="A0A1X7T1L7"/>
<keyword evidence="2" id="KW-1133">Transmembrane helix</keyword>
<organism evidence="3">
    <name type="scientific">Amphimedon queenslandica</name>
    <name type="common">Sponge</name>
    <dbReference type="NCBI Taxonomy" id="400682"/>
    <lineage>
        <taxon>Eukaryota</taxon>
        <taxon>Metazoa</taxon>
        <taxon>Porifera</taxon>
        <taxon>Demospongiae</taxon>
        <taxon>Heteroscleromorpha</taxon>
        <taxon>Haplosclerida</taxon>
        <taxon>Niphatidae</taxon>
        <taxon>Amphimedon</taxon>
    </lineage>
</organism>
<dbReference type="OrthoDB" id="370884at2759"/>
<dbReference type="Pfam" id="PF00023">
    <property type="entry name" value="Ank"/>
    <property type="match status" value="1"/>
</dbReference>
<dbReference type="SUPFAM" id="SSF48403">
    <property type="entry name" value="Ankyrin repeat"/>
    <property type="match status" value="1"/>
</dbReference>
<dbReference type="InParanoid" id="A0A1X7T1L7"/>
<dbReference type="PROSITE" id="PS50088">
    <property type="entry name" value="ANK_REPEAT"/>
    <property type="match status" value="1"/>
</dbReference>
<dbReference type="Gene3D" id="1.25.40.20">
    <property type="entry name" value="Ankyrin repeat-containing domain"/>
    <property type="match status" value="1"/>
</dbReference>
<dbReference type="InterPro" id="IPR036770">
    <property type="entry name" value="Ankyrin_rpt-contain_sf"/>
</dbReference>
<protein>
    <submittedName>
        <fullName evidence="3">Uncharacterized protein</fullName>
    </submittedName>
</protein>
<keyword evidence="2" id="KW-0472">Membrane</keyword>
<proteinExistence type="predicted"/>